<protein>
    <submittedName>
        <fullName evidence="2">Uncharacterized protein</fullName>
    </submittedName>
</protein>
<accession>A0A915J4P3</accession>
<organism evidence="1 2">
    <name type="scientific">Romanomermis culicivorax</name>
    <name type="common">Nematode worm</name>
    <dbReference type="NCBI Taxonomy" id="13658"/>
    <lineage>
        <taxon>Eukaryota</taxon>
        <taxon>Metazoa</taxon>
        <taxon>Ecdysozoa</taxon>
        <taxon>Nematoda</taxon>
        <taxon>Enoplea</taxon>
        <taxon>Dorylaimia</taxon>
        <taxon>Mermithida</taxon>
        <taxon>Mermithoidea</taxon>
        <taxon>Mermithidae</taxon>
        <taxon>Romanomermis</taxon>
    </lineage>
</organism>
<keyword evidence="1" id="KW-1185">Reference proteome</keyword>
<proteinExistence type="predicted"/>
<evidence type="ECO:0000313" key="1">
    <source>
        <dbReference type="Proteomes" id="UP000887565"/>
    </source>
</evidence>
<dbReference type="WBParaSite" id="nRc.2.0.1.t20788-RA">
    <property type="protein sequence ID" value="nRc.2.0.1.t20788-RA"/>
    <property type="gene ID" value="nRc.2.0.1.g20788"/>
</dbReference>
<dbReference type="Proteomes" id="UP000887565">
    <property type="component" value="Unplaced"/>
</dbReference>
<sequence length="114" mass="13359">MQQKSGCTKQTGQEKKEEKYDRAFRFKIYSNQKSSHSDVYLQENEELFQCTLLYLKGTISDYHFIYLHLANLEGMVCLIFLKKLYSVSCFSRRRTIEGQGASNVTCFTLFVVEK</sequence>
<reference evidence="2" key="1">
    <citation type="submission" date="2022-11" db="UniProtKB">
        <authorList>
            <consortium name="WormBaseParasite"/>
        </authorList>
    </citation>
    <scope>IDENTIFICATION</scope>
</reference>
<dbReference type="AlphaFoldDB" id="A0A915J4P3"/>
<evidence type="ECO:0000313" key="2">
    <source>
        <dbReference type="WBParaSite" id="nRc.2.0.1.t20788-RA"/>
    </source>
</evidence>
<name>A0A915J4P3_ROMCU</name>